<organism evidence="1">
    <name type="scientific">mine drainage metagenome</name>
    <dbReference type="NCBI Taxonomy" id="410659"/>
    <lineage>
        <taxon>unclassified sequences</taxon>
        <taxon>metagenomes</taxon>
        <taxon>ecological metagenomes</taxon>
    </lineage>
</organism>
<sequence>MVPNSDAASPAATTPAITPSIFAIRAENALMDLMLGNSASEHIPISAVAMPNGTSSSAVYRLAAFAFRPVSTVLMA</sequence>
<dbReference type="AlphaFoldDB" id="A0A1J5Q4G7"/>
<reference evidence="1" key="1">
    <citation type="submission" date="2016-10" db="EMBL/GenBank/DDBJ databases">
        <title>Sequence of Gallionella enrichment culture.</title>
        <authorList>
            <person name="Poehlein A."/>
            <person name="Muehling M."/>
            <person name="Daniel R."/>
        </authorList>
    </citation>
    <scope>NUCLEOTIDE SEQUENCE</scope>
</reference>
<dbReference type="EMBL" id="MLJW01003302">
    <property type="protein sequence ID" value="OIQ72363.1"/>
    <property type="molecule type" value="Genomic_DNA"/>
</dbReference>
<gene>
    <name evidence="1" type="ORF">GALL_460120</name>
</gene>
<proteinExistence type="predicted"/>
<protein>
    <submittedName>
        <fullName evidence="1">Uncharacterized protein</fullName>
    </submittedName>
</protein>
<name>A0A1J5Q4G7_9ZZZZ</name>
<comment type="caution">
    <text evidence="1">The sequence shown here is derived from an EMBL/GenBank/DDBJ whole genome shotgun (WGS) entry which is preliminary data.</text>
</comment>
<evidence type="ECO:0000313" key="1">
    <source>
        <dbReference type="EMBL" id="OIQ72363.1"/>
    </source>
</evidence>
<accession>A0A1J5Q4G7</accession>